<evidence type="ECO:0000256" key="2">
    <source>
        <dbReference type="ARBA" id="ARBA00006671"/>
    </source>
</evidence>
<evidence type="ECO:0000256" key="1">
    <source>
        <dbReference type="ARBA" id="ARBA00004561"/>
    </source>
</evidence>
<dbReference type="RefSeq" id="WP_380007624.1">
    <property type="nucleotide sequence ID" value="NZ_JADIKI010000022.1"/>
</dbReference>
<comment type="similarity">
    <text evidence="2">Belongs to the fimbrial protein family.</text>
</comment>
<dbReference type="InterPro" id="IPR008966">
    <property type="entry name" value="Adhesion_dom_sf"/>
</dbReference>
<evidence type="ECO:0000313" key="6">
    <source>
        <dbReference type="EMBL" id="MFK2853979.1"/>
    </source>
</evidence>
<comment type="subcellular location">
    <subcellularLocation>
        <location evidence="1">Fimbrium</location>
    </subcellularLocation>
</comment>
<dbReference type="SUPFAM" id="SSF49401">
    <property type="entry name" value="Bacterial adhesins"/>
    <property type="match status" value="1"/>
</dbReference>
<proteinExistence type="inferred from homology"/>
<protein>
    <submittedName>
        <fullName evidence="6">Fimbrial protein</fullName>
    </submittedName>
</protein>
<gene>
    <name evidence="6" type="ORF">ISP18_05205</name>
</gene>
<dbReference type="InterPro" id="IPR050263">
    <property type="entry name" value="Bact_Fimbrial_Adh_Pro"/>
</dbReference>
<dbReference type="Gene3D" id="2.60.40.1090">
    <property type="entry name" value="Fimbrial-type adhesion domain"/>
    <property type="match status" value="1"/>
</dbReference>
<name>A0ABW8IGR8_9GAMM</name>
<evidence type="ECO:0000256" key="4">
    <source>
        <dbReference type="ARBA" id="ARBA00023263"/>
    </source>
</evidence>
<evidence type="ECO:0000259" key="5">
    <source>
        <dbReference type="Pfam" id="PF00419"/>
    </source>
</evidence>
<dbReference type="InterPro" id="IPR036937">
    <property type="entry name" value="Adhesion_dom_fimbrial_sf"/>
</dbReference>
<evidence type="ECO:0000313" key="7">
    <source>
        <dbReference type="Proteomes" id="UP001620409"/>
    </source>
</evidence>
<keyword evidence="3" id="KW-0732">Signal</keyword>
<organism evidence="6 7">
    <name type="scientific">Dyella humi</name>
    <dbReference type="NCBI Taxonomy" id="1770547"/>
    <lineage>
        <taxon>Bacteria</taxon>
        <taxon>Pseudomonadati</taxon>
        <taxon>Pseudomonadota</taxon>
        <taxon>Gammaproteobacteria</taxon>
        <taxon>Lysobacterales</taxon>
        <taxon>Rhodanobacteraceae</taxon>
        <taxon>Dyella</taxon>
    </lineage>
</organism>
<dbReference type="PANTHER" id="PTHR33420:SF3">
    <property type="entry name" value="FIMBRIAL SUBUNIT ELFA"/>
    <property type="match status" value="1"/>
</dbReference>
<dbReference type="PANTHER" id="PTHR33420">
    <property type="entry name" value="FIMBRIAL SUBUNIT ELFA-RELATED"/>
    <property type="match status" value="1"/>
</dbReference>
<accession>A0ABW8IGR8</accession>
<sequence length="408" mass="42234">MPLRPFAITTLDSETSHGQRGVCSIRSHVSAIARTISTSGLSMVTKFNLTALLACCLVGALLIPKTAWAQQAAPGTCLYVPGNKTVTVPTVTFPADASIGTTVTINGAGAGVVGNLGAYCNDIGAEVTYHLGYYGLAQLTLVPGYTDVWATNYPGLGVRIPLWDAGSSSWIYLSAARIDAPFAEFVASGGGGLQFLTTNPGWHYNFTSLPFQFVKTSNQLVTGNVPATTLMATYYTGYIWKEERPTLGPEHTVIPAGSNAFFGYYLLNGFQVIEPTPTCTLATSSATFNMGTVAVSAFTGVGTVQPWVADQSLVSGGCNASTVTMTFAGTAAPAPYNSAFANSGTAQGIGLQLWQASGAQAIPNGGPITFAAQGAGGVYTFAARYIQTAPTVVGGSVSATVTVTLNYQ</sequence>
<dbReference type="InterPro" id="IPR000259">
    <property type="entry name" value="Adhesion_dom_fimbrial"/>
</dbReference>
<dbReference type="Proteomes" id="UP001620409">
    <property type="component" value="Unassembled WGS sequence"/>
</dbReference>
<dbReference type="Gene3D" id="2.60.40.3310">
    <property type="match status" value="1"/>
</dbReference>
<comment type="caution">
    <text evidence="6">The sequence shown here is derived from an EMBL/GenBank/DDBJ whole genome shotgun (WGS) entry which is preliminary data.</text>
</comment>
<dbReference type="Pfam" id="PF00419">
    <property type="entry name" value="Fimbrial"/>
    <property type="match status" value="1"/>
</dbReference>
<reference evidence="6 7" key="1">
    <citation type="submission" date="2020-10" db="EMBL/GenBank/DDBJ databases">
        <title>Phylogeny of dyella-like bacteria.</title>
        <authorList>
            <person name="Fu J."/>
        </authorList>
    </citation>
    <scope>NUCLEOTIDE SEQUENCE [LARGE SCALE GENOMIC DNA]</scope>
    <source>
        <strain evidence="6 7">DHG40</strain>
    </source>
</reference>
<feature type="domain" description="Fimbrial-type adhesion" evidence="5">
    <location>
        <begin position="276"/>
        <end position="408"/>
    </location>
</feature>
<dbReference type="EMBL" id="JADIKI010000022">
    <property type="protein sequence ID" value="MFK2853979.1"/>
    <property type="molecule type" value="Genomic_DNA"/>
</dbReference>
<keyword evidence="4" id="KW-0281">Fimbrium</keyword>
<keyword evidence="7" id="KW-1185">Reference proteome</keyword>
<evidence type="ECO:0000256" key="3">
    <source>
        <dbReference type="ARBA" id="ARBA00022729"/>
    </source>
</evidence>